<dbReference type="AlphaFoldDB" id="A0A3B0UN42"/>
<proteinExistence type="predicted"/>
<protein>
    <recommendedName>
        <fullName evidence="2">Phosphate acetyltransferase</fullName>
    </recommendedName>
</protein>
<evidence type="ECO:0008006" key="2">
    <source>
        <dbReference type="Google" id="ProtNLM"/>
    </source>
</evidence>
<dbReference type="InterPro" id="IPR027417">
    <property type="entry name" value="P-loop_NTPase"/>
</dbReference>
<dbReference type="SUPFAM" id="SSF52540">
    <property type="entry name" value="P-loop containing nucleoside triphosphate hydrolases"/>
    <property type="match status" value="1"/>
</dbReference>
<accession>A0A3B0UN42</accession>
<organism evidence="1">
    <name type="scientific">hydrothermal vent metagenome</name>
    <dbReference type="NCBI Taxonomy" id="652676"/>
    <lineage>
        <taxon>unclassified sequences</taxon>
        <taxon>metagenomes</taxon>
        <taxon>ecological metagenomes</taxon>
    </lineage>
</organism>
<evidence type="ECO:0000313" key="1">
    <source>
        <dbReference type="EMBL" id="VAW29633.1"/>
    </source>
</evidence>
<sequence length="53" mass="5959">MIKSIFISSAEPYSGKSLITLGVYETILRKTPKVAFFKPIIRDQADGEKDKNI</sequence>
<reference evidence="1" key="1">
    <citation type="submission" date="2018-06" db="EMBL/GenBank/DDBJ databases">
        <authorList>
            <person name="Zhirakovskaya E."/>
        </authorList>
    </citation>
    <scope>NUCLEOTIDE SEQUENCE</scope>
</reference>
<name>A0A3B0UN42_9ZZZZ</name>
<feature type="non-terminal residue" evidence="1">
    <location>
        <position position="53"/>
    </location>
</feature>
<gene>
    <name evidence="1" type="ORF">MNBD_BACTEROID06-1086</name>
</gene>
<dbReference type="EMBL" id="UOES01000605">
    <property type="protein sequence ID" value="VAW29633.1"/>
    <property type="molecule type" value="Genomic_DNA"/>
</dbReference>